<organism evidence="2 3">
    <name type="scientific">Bradyrhizobium brasilense</name>
    <dbReference type="NCBI Taxonomy" id="1419277"/>
    <lineage>
        <taxon>Bacteria</taxon>
        <taxon>Pseudomonadati</taxon>
        <taxon>Pseudomonadota</taxon>
        <taxon>Alphaproteobacteria</taxon>
        <taxon>Hyphomicrobiales</taxon>
        <taxon>Nitrobacteraceae</taxon>
        <taxon>Bradyrhizobium</taxon>
    </lineage>
</organism>
<sequence>MDAVEFSLIGMAGVSFIAFVIVASSLLMG</sequence>
<keyword evidence="1" id="KW-1133">Transmembrane helix</keyword>
<dbReference type="AlphaFoldDB" id="A0A1G7PD87"/>
<protein>
    <submittedName>
        <fullName evidence="2">Uncharacterized protein</fullName>
    </submittedName>
</protein>
<evidence type="ECO:0000313" key="3">
    <source>
        <dbReference type="Proteomes" id="UP000199245"/>
    </source>
</evidence>
<feature type="transmembrane region" description="Helical" evidence="1">
    <location>
        <begin position="6"/>
        <end position="28"/>
    </location>
</feature>
<keyword evidence="1" id="KW-0472">Membrane</keyword>
<accession>A0A1G7PD87</accession>
<dbReference type="Proteomes" id="UP000199245">
    <property type="component" value="Unassembled WGS sequence"/>
</dbReference>
<dbReference type="EMBL" id="FMZW01000078">
    <property type="protein sequence ID" value="SDF84208.1"/>
    <property type="molecule type" value="Genomic_DNA"/>
</dbReference>
<evidence type="ECO:0000313" key="2">
    <source>
        <dbReference type="EMBL" id="SDF84208.1"/>
    </source>
</evidence>
<keyword evidence="1" id="KW-0812">Transmembrane</keyword>
<gene>
    <name evidence="2" type="ORF">SAMN05216337_10787</name>
</gene>
<reference evidence="2 3" key="1">
    <citation type="submission" date="2016-10" db="EMBL/GenBank/DDBJ databases">
        <authorList>
            <person name="de Groot N.N."/>
        </authorList>
    </citation>
    <scope>NUCLEOTIDE SEQUENCE [LARGE SCALE GENOMIC DNA]</scope>
    <source>
        <strain evidence="2 3">R5</strain>
    </source>
</reference>
<name>A0A1G7PD87_9BRAD</name>
<proteinExistence type="predicted"/>
<evidence type="ECO:0000256" key="1">
    <source>
        <dbReference type="SAM" id="Phobius"/>
    </source>
</evidence>